<reference evidence="1" key="1">
    <citation type="submission" date="2018-06" db="EMBL/GenBank/DDBJ databases">
        <authorList>
            <person name="Zhirakovskaya E."/>
        </authorList>
    </citation>
    <scope>NUCLEOTIDE SEQUENCE</scope>
</reference>
<dbReference type="SMART" id="SM00028">
    <property type="entry name" value="TPR"/>
    <property type="match status" value="2"/>
</dbReference>
<protein>
    <submittedName>
        <fullName evidence="1">Uncharacterized protein</fullName>
    </submittedName>
</protein>
<dbReference type="AlphaFoldDB" id="A0A3B1D282"/>
<proteinExistence type="predicted"/>
<accession>A0A3B1D282</accession>
<dbReference type="InterPro" id="IPR019734">
    <property type="entry name" value="TPR_rpt"/>
</dbReference>
<dbReference type="Gene3D" id="1.25.40.10">
    <property type="entry name" value="Tetratricopeptide repeat domain"/>
    <property type="match status" value="1"/>
</dbReference>
<dbReference type="InterPro" id="IPR011990">
    <property type="entry name" value="TPR-like_helical_dom_sf"/>
</dbReference>
<sequence>MSKLPIKGQGLKAIIRDTSRESSIGSGEGNIPEGADRKLFIETMKERALEFDQNGNLLDAFHLYRRVLRIDPTDTNTLYSLATIYYSADMKHKAVECLRAILEIDPSAELAAESLEEIEAGDV</sequence>
<name>A0A3B1D282_9ZZZZ</name>
<dbReference type="EMBL" id="UOGC01000142">
    <property type="protein sequence ID" value="VAX22827.1"/>
    <property type="molecule type" value="Genomic_DNA"/>
</dbReference>
<dbReference type="Pfam" id="PF14559">
    <property type="entry name" value="TPR_19"/>
    <property type="match status" value="1"/>
</dbReference>
<dbReference type="SUPFAM" id="SSF48452">
    <property type="entry name" value="TPR-like"/>
    <property type="match status" value="1"/>
</dbReference>
<evidence type="ECO:0000313" key="1">
    <source>
        <dbReference type="EMBL" id="VAX22827.1"/>
    </source>
</evidence>
<gene>
    <name evidence="1" type="ORF">MNBD_NITROSPINAE01-1773</name>
</gene>
<dbReference type="PROSITE" id="PS50005">
    <property type="entry name" value="TPR"/>
    <property type="match status" value="2"/>
</dbReference>
<organism evidence="1">
    <name type="scientific">hydrothermal vent metagenome</name>
    <dbReference type="NCBI Taxonomy" id="652676"/>
    <lineage>
        <taxon>unclassified sequences</taxon>
        <taxon>metagenomes</taxon>
        <taxon>ecological metagenomes</taxon>
    </lineage>
</organism>